<comment type="caution">
    <text evidence="1">The sequence shown here is derived from an EMBL/GenBank/DDBJ whole genome shotgun (WGS) entry which is preliminary data.</text>
</comment>
<dbReference type="Proteomes" id="UP001290455">
    <property type="component" value="Unassembled WGS sequence"/>
</dbReference>
<dbReference type="SUPFAM" id="SSF82784">
    <property type="entry name" value="OsmC-like"/>
    <property type="match status" value="1"/>
</dbReference>
<name>A0ABU5IYT5_9BACI</name>
<gene>
    <name evidence="1" type="ORF">SM124_11005</name>
</gene>
<reference evidence="1 2" key="1">
    <citation type="submission" date="2023-11" db="EMBL/GenBank/DDBJ databases">
        <title>Bacillus jintuensis, isolated from a mudflat on the Beibu Gulf coast.</title>
        <authorList>
            <person name="Li M."/>
        </authorList>
    </citation>
    <scope>NUCLEOTIDE SEQUENCE [LARGE SCALE GENOMIC DNA]</scope>
    <source>
        <strain evidence="1 2">31A1R</strain>
    </source>
</reference>
<dbReference type="InterPro" id="IPR003718">
    <property type="entry name" value="OsmC/Ohr_fam"/>
</dbReference>
<evidence type="ECO:0000313" key="1">
    <source>
        <dbReference type="EMBL" id="MDZ5472276.1"/>
    </source>
</evidence>
<dbReference type="PANTHER" id="PTHR34352">
    <property type="entry name" value="PROTEIN YHFA"/>
    <property type="match status" value="1"/>
</dbReference>
<sequence>MFEFEVKDGVSQLNSSYGTLMVSPDPLKGYKPVELLVSSIVGCSSAILQKVLEKKRIAVKGMTVKVSVERNLEEANRVTKIHLHFVIAGEDISEEQMEKSLEVTLKNCGIIQSVKNGIDINESFEIVDS</sequence>
<keyword evidence="2" id="KW-1185">Reference proteome</keyword>
<dbReference type="Pfam" id="PF02566">
    <property type="entry name" value="OsmC"/>
    <property type="match status" value="1"/>
</dbReference>
<dbReference type="Gene3D" id="3.30.300.20">
    <property type="match status" value="1"/>
</dbReference>
<accession>A0ABU5IYT5</accession>
<protein>
    <submittedName>
        <fullName evidence="1">OsmC family protein</fullName>
    </submittedName>
</protein>
<dbReference type="InterPro" id="IPR015946">
    <property type="entry name" value="KH_dom-like_a/b"/>
</dbReference>
<evidence type="ECO:0000313" key="2">
    <source>
        <dbReference type="Proteomes" id="UP001290455"/>
    </source>
</evidence>
<organism evidence="1 2">
    <name type="scientific">Robertmurraya mangrovi</name>
    <dbReference type="NCBI Taxonomy" id="3098077"/>
    <lineage>
        <taxon>Bacteria</taxon>
        <taxon>Bacillati</taxon>
        <taxon>Bacillota</taxon>
        <taxon>Bacilli</taxon>
        <taxon>Bacillales</taxon>
        <taxon>Bacillaceae</taxon>
        <taxon>Robertmurraya</taxon>
    </lineage>
</organism>
<dbReference type="PANTHER" id="PTHR34352:SF1">
    <property type="entry name" value="PROTEIN YHFA"/>
    <property type="match status" value="1"/>
</dbReference>
<dbReference type="RefSeq" id="WP_322446577.1">
    <property type="nucleotide sequence ID" value="NZ_JAXOFX010000006.1"/>
</dbReference>
<proteinExistence type="predicted"/>
<dbReference type="InterPro" id="IPR036102">
    <property type="entry name" value="OsmC/Ohrsf"/>
</dbReference>
<dbReference type="EMBL" id="JAXOFX010000006">
    <property type="protein sequence ID" value="MDZ5472276.1"/>
    <property type="molecule type" value="Genomic_DNA"/>
</dbReference>